<feature type="domain" description="Response regulatory" evidence="7">
    <location>
        <begin position="3"/>
        <end position="117"/>
    </location>
</feature>
<dbReference type="InterPro" id="IPR001789">
    <property type="entry name" value="Sig_transdc_resp-reg_receiver"/>
</dbReference>
<evidence type="ECO:0000256" key="5">
    <source>
        <dbReference type="ARBA" id="ARBA00023163"/>
    </source>
</evidence>
<organism evidence="8 9">
    <name type="scientific">Metalysinibacillus jejuensis</name>
    <dbReference type="NCBI Taxonomy" id="914327"/>
    <lineage>
        <taxon>Bacteria</taxon>
        <taxon>Bacillati</taxon>
        <taxon>Bacillota</taxon>
        <taxon>Bacilli</taxon>
        <taxon>Bacillales</taxon>
        <taxon>Caryophanaceae</taxon>
        <taxon>Metalysinibacillus</taxon>
    </lineage>
</organism>
<sequence>MFTAIIVDDEPIAIRLLQKQCEKIPNLQIVATTTNADEVVALVAKHQPHIVFLDIELGSISGLDLAEQLMQDYPASNIIFVTAYSEYAVQAFDLNAVDYLLKPVLESRLLKMMKRLLPKEEEEEKKEEEKKVEVVVTQPVTPLTIVAFDNAHVLVNGEDFDVRTEKVEELFLYLWHSQRSPVTRHLILEHLWGDLPEEKAVSLMHSTFYQLRKSLQKLGYLKPITFKNKKYHLHVDSTSDVETIEPLLKKQQLSDEDARTILLNYTGDYFAVQNYEWTHTRRAELRHDVSFALLRYVEANKGNKEIVSGIVLLLHKNKLFNDDWLIALLHHFGQHTKSNDLINFFEGVQKIWQDDLGIDIPQPIQDIYSHYIVTM</sequence>
<name>A0A921T4T3_9BACL</name>
<evidence type="ECO:0000256" key="3">
    <source>
        <dbReference type="ARBA" id="ARBA00023015"/>
    </source>
</evidence>
<dbReference type="SUPFAM" id="SSF46894">
    <property type="entry name" value="C-terminal effector domain of the bipartite response regulators"/>
    <property type="match status" value="1"/>
</dbReference>
<dbReference type="GO" id="GO:0005829">
    <property type="term" value="C:cytosol"/>
    <property type="evidence" value="ECO:0007669"/>
    <property type="project" value="TreeGrafter"/>
</dbReference>
<feature type="modified residue" description="4-aspartylphosphate" evidence="6">
    <location>
        <position position="54"/>
    </location>
</feature>
<keyword evidence="2" id="KW-0902">Two-component regulatory system</keyword>
<dbReference type="SMART" id="SM00448">
    <property type="entry name" value="REC"/>
    <property type="match status" value="1"/>
</dbReference>
<evidence type="ECO:0000259" key="7">
    <source>
        <dbReference type="PROSITE" id="PS50110"/>
    </source>
</evidence>
<dbReference type="InterPro" id="IPR036388">
    <property type="entry name" value="WH-like_DNA-bd_sf"/>
</dbReference>
<keyword evidence="1 6" id="KW-0597">Phosphoprotein</keyword>
<evidence type="ECO:0000256" key="2">
    <source>
        <dbReference type="ARBA" id="ARBA00023012"/>
    </source>
</evidence>
<proteinExistence type="predicted"/>
<dbReference type="Gene3D" id="3.40.50.2300">
    <property type="match status" value="1"/>
</dbReference>
<evidence type="ECO:0000256" key="4">
    <source>
        <dbReference type="ARBA" id="ARBA00023125"/>
    </source>
</evidence>
<dbReference type="GO" id="GO:0000156">
    <property type="term" value="F:phosphorelay response regulator activity"/>
    <property type="evidence" value="ECO:0007669"/>
    <property type="project" value="TreeGrafter"/>
</dbReference>
<reference evidence="8" key="1">
    <citation type="journal article" date="2021" name="PeerJ">
        <title>Extensive microbial diversity within the chicken gut microbiome revealed by metagenomics and culture.</title>
        <authorList>
            <person name="Gilroy R."/>
            <person name="Ravi A."/>
            <person name="Getino M."/>
            <person name="Pursley I."/>
            <person name="Horton D.L."/>
            <person name="Alikhan N.F."/>
            <person name="Baker D."/>
            <person name="Gharbi K."/>
            <person name="Hall N."/>
            <person name="Watson M."/>
            <person name="Adriaenssens E.M."/>
            <person name="Foster-Nyarko E."/>
            <person name="Jarju S."/>
            <person name="Secka A."/>
            <person name="Antonio M."/>
            <person name="Oren A."/>
            <person name="Chaudhuri R.R."/>
            <person name="La Ragione R."/>
            <person name="Hildebrand F."/>
            <person name="Pallen M.J."/>
        </authorList>
    </citation>
    <scope>NUCLEOTIDE SEQUENCE</scope>
    <source>
        <strain evidence="8">CHK160-4876</strain>
    </source>
</reference>
<evidence type="ECO:0000256" key="6">
    <source>
        <dbReference type="PROSITE-ProRule" id="PRU00169"/>
    </source>
</evidence>
<dbReference type="PANTHER" id="PTHR48111">
    <property type="entry name" value="REGULATOR OF RPOS"/>
    <property type="match status" value="1"/>
</dbReference>
<dbReference type="InterPro" id="IPR039420">
    <property type="entry name" value="WalR-like"/>
</dbReference>
<dbReference type="EMBL" id="DYTV01000057">
    <property type="protein sequence ID" value="HJH10998.1"/>
    <property type="molecule type" value="Genomic_DNA"/>
</dbReference>
<evidence type="ECO:0000313" key="9">
    <source>
        <dbReference type="Proteomes" id="UP000700212"/>
    </source>
</evidence>
<reference evidence="8" key="2">
    <citation type="submission" date="2021-09" db="EMBL/GenBank/DDBJ databases">
        <authorList>
            <person name="Gilroy R."/>
        </authorList>
    </citation>
    <scope>NUCLEOTIDE SEQUENCE</scope>
    <source>
        <strain evidence="8">CHK160-4876</strain>
    </source>
</reference>
<dbReference type="GO" id="GO:0032993">
    <property type="term" value="C:protein-DNA complex"/>
    <property type="evidence" value="ECO:0007669"/>
    <property type="project" value="TreeGrafter"/>
</dbReference>
<dbReference type="GO" id="GO:0000976">
    <property type="term" value="F:transcription cis-regulatory region binding"/>
    <property type="evidence" value="ECO:0007669"/>
    <property type="project" value="TreeGrafter"/>
</dbReference>
<dbReference type="Pfam" id="PF00072">
    <property type="entry name" value="Response_reg"/>
    <property type="match status" value="1"/>
</dbReference>
<dbReference type="GO" id="GO:0006355">
    <property type="term" value="P:regulation of DNA-templated transcription"/>
    <property type="evidence" value="ECO:0007669"/>
    <property type="project" value="InterPro"/>
</dbReference>
<keyword evidence="4" id="KW-0238">DNA-binding</keyword>
<dbReference type="InterPro" id="IPR016032">
    <property type="entry name" value="Sig_transdc_resp-reg_C-effctor"/>
</dbReference>
<protein>
    <submittedName>
        <fullName evidence="8">Response regulator</fullName>
    </submittedName>
</protein>
<evidence type="ECO:0000256" key="1">
    <source>
        <dbReference type="ARBA" id="ARBA00022553"/>
    </source>
</evidence>
<dbReference type="Gene3D" id="1.10.10.10">
    <property type="entry name" value="Winged helix-like DNA-binding domain superfamily/Winged helix DNA-binding domain"/>
    <property type="match status" value="1"/>
</dbReference>
<dbReference type="Proteomes" id="UP000700212">
    <property type="component" value="Unassembled WGS sequence"/>
</dbReference>
<dbReference type="SUPFAM" id="SSF52172">
    <property type="entry name" value="CheY-like"/>
    <property type="match status" value="1"/>
</dbReference>
<dbReference type="PANTHER" id="PTHR48111:SF69">
    <property type="entry name" value="RESPONSE REGULATOR RECEIVER"/>
    <property type="match status" value="1"/>
</dbReference>
<comment type="caution">
    <text evidence="8">The sequence shown here is derived from an EMBL/GenBank/DDBJ whole genome shotgun (WGS) entry which is preliminary data.</text>
</comment>
<dbReference type="InterPro" id="IPR011006">
    <property type="entry name" value="CheY-like_superfamily"/>
</dbReference>
<keyword evidence="5" id="KW-0804">Transcription</keyword>
<accession>A0A921T4T3</accession>
<dbReference type="AlphaFoldDB" id="A0A921T4T3"/>
<keyword evidence="3" id="KW-0805">Transcription regulation</keyword>
<dbReference type="PROSITE" id="PS50110">
    <property type="entry name" value="RESPONSE_REGULATORY"/>
    <property type="match status" value="1"/>
</dbReference>
<gene>
    <name evidence="8" type="ORF">K8V30_04755</name>
</gene>
<evidence type="ECO:0000313" key="8">
    <source>
        <dbReference type="EMBL" id="HJH10998.1"/>
    </source>
</evidence>